<keyword evidence="3" id="KW-1185">Reference proteome</keyword>
<gene>
    <name evidence="2" type="ORF">CPT_Musica_046</name>
</gene>
<feature type="compositionally biased region" description="Basic and acidic residues" evidence="1">
    <location>
        <begin position="70"/>
        <end position="84"/>
    </location>
</feature>
<evidence type="ECO:0000256" key="1">
    <source>
        <dbReference type="SAM" id="MobiDB-lite"/>
    </source>
</evidence>
<accession>A0AAE9K7F6</accession>
<dbReference type="Proteomes" id="UP000831589">
    <property type="component" value="Segment"/>
</dbReference>
<feature type="compositionally biased region" description="Basic residues" evidence="1">
    <location>
        <begin position="56"/>
        <end position="68"/>
    </location>
</feature>
<sequence>MKKKLLAALMASLFAGVTFAQASGPAAPPSGDLAQSPSEALGTTRSTTHRVVSGTKAHKHKVSHHQKKPVVLDHSKLDGKSSLQ</sequence>
<reference evidence="2" key="1">
    <citation type="submission" date="2022-02" db="EMBL/GenBank/DDBJ databases">
        <title>Complete genome sequence of Burkholderia cenocepacia phage Musica.</title>
        <authorList>
            <person name="Le T."/>
            <person name="Yao G."/>
            <person name="Liu M."/>
            <person name="Gonzalez C."/>
        </authorList>
    </citation>
    <scope>NUCLEOTIDE SEQUENCE</scope>
</reference>
<protein>
    <submittedName>
        <fullName evidence="2">Uncharacterized protein</fullName>
    </submittedName>
</protein>
<evidence type="ECO:0000313" key="2">
    <source>
        <dbReference type="EMBL" id="UNY41705.1"/>
    </source>
</evidence>
<feature type="region of interest" description="Disordered" evidence="1">
    <location>
        <begin position="21"/>
        <end position="84"/>
    </location>
</feature>
<name>A0AAE9K7F6_9CAUD</name>
<evidence type="ECO:0000313" key="3">
    <source>
        <dbReference type="Proteomes" id="UP000831589"/>
    </source>
</evidence>
<organism evidence="2 3">
    <name type="scientific">Burkholderia phage Musica</name>
    <dbReference type="NCBI Taxonomy" id="2924903"/>
    <lineage>
        <taxon>Viruses</taxon>
        <taxon>Duplodnaviria</taxon>
        <taxon>Heunggongvirae</taxon>
        <taxon>Uroviricota</taxon>
        <taxon>Caudoviricetes</taxon>
        <taxon>Peduoviridae</taxon>
        <taxon>Kayeltresvirus</taxon>
        <taxon>Kayeltresvirus musica</taxon>
    </lineage>
</organism>
<proteinExistence type="predicted"/>
<feature type="compositionally biased region" description="Low complexity" evidence="1">
    <location>
        <begin position="22"/>
        <end position="31"/>
    </location>
</feature>
<feature type="compositionally biased region" description="Polar residues" evidence="1">
    <location>
        <begin position="33"/>
        <end position="50"/>
    </location>
</feature>
<dbReference type="EMBL" id="OM638608">
    <property type="protein sequence ID" value="UNY41705.1"/>
    <property type="molecule type" value="Genomic_DNA"/>
</dbReference>